<dbReference type="Gene3D" id="2.60.120.1440">
    <property type="match status" value="1"/>
</dbReference>
<accession>A0A3M9NJS4</accession>
<keyword evidence="1" id="KW-0472">Membrane</keyword>
<dbReference type="PANTHER" id="PTHR30273:SF2">
    <property type="entry name" value="PROTEIN FECR"/>
    <property type="match status" value="1"/>
</dbReference>
<proteinExistence type="predicted"/>
<dbReference type="OrthoDB" id="1523735at2"/>
<dbReference type="Pfam" id="PF16344">
    <property type="entry name" value="FecR_C"/>
    <property type="match status" value="1"/>
</dbReference>
<dbReference type="PIRSF" id="PIRSF018266">
    <property type="entry name" value="FecR"/>
    <property type="match status" value="1"/>
</dbReference>
<keyword evidence="1" id="KW-1133">Transmembrane helix</keyword>
<dbReference type="InterPro" id="IPR032508">
    <property type="entry name" value="FecR_C"/>
</dbReference>
<dbReference type="AlphaFoldDB" id="A0A3M9NJS4"/>
<dbReference type="PANTHER" id="PTHR30273">
    <property type="entry name" value="PERIPLASMIC SIGNAL SENSOR AND SIGMA FACTOR ACTIVATOR FECR-RELATED"/>
    <property type="match status" value="1"/>
</dbReference>
<gene>
    <name evidence="4" type="ORF">EFY79_07465</name>
</gene>
<name>A0A3M9NJS4_9BACT</name>
<evidence type="ECO:0000256" key="1">
    <source>
        <dbReference type="SAM" id="Phobius"/>
    </source>
</evidence>
<feature type="transmembrane region" description="Helical" evidence="1">
    <location>
        <begin position="96"/>
        <end position="114"/>
    </location>
</feature>
<dbReference type="Gene3D" id="3.55.50.30">
    <property type="match status" value="1"/>
</dbReference>
<protein>
    <submittedName>
        <fullName evidence="4">FecR family protein</fullName>
    </submittedName>
</protein>
<evidence type="ECO:0000313" key="5">
    <source>
        <dbReference type="Proteomes" id="UP000267223"/>
    </source>
</evidence>
<dbReference type="InterPro" id="IPR012373">
    <property type="entry name" value="Ferrdict_sens_TM"/>
</dbReference>
<dbReference type="Pfam" id="PF04773">
    <property type="entry name" value="FecR"/>
    <property type="match status" value="1"/>
</dbReference>
<comment type="caution">
    <text evidence="4">The sequence shown here is derived from an EMBL/GenBank/DDBJ whole genome shotgun (WGS) entry which is preliminary data.</text>
</comment>
<evidence type="ECO:0000259" key="2">
    <source>
        <dbReference type="Pfam" id="PF04773"/>
    </source>
</evidence>
<dbReference type="EMBL" id="RJJR01000004">
    <property type="protein sequence ID" value="RNI38052.1"/>
    <property type="molecule type" value="Genomic_DNA"/>
</dbReference>
<dbReference type="RefSeq" id="WP_123120041.1">
    <property type="nucleotide sequence ID" value="NZ_RJJR01000004.1"/>
</dbReference>
<dbReference type="Proteomes" id="UP000267223">
    <property type="component" value="Unassembled WGS sequence"/>
</dbReference>
<dbReference type="FunFam" id="2.60.120.1440:FF:000001">
    <property type="entry name" value="Putative anti-sigma factor"/>
    <property type="match status" value="1"/>
</dbReference>
<reference evidence="4 5" key="1">
    <citation type="submission" date="2018-11" db="EMBL/GenBank/DDBJ databases">
        <title>Draft genome sequence of Ferruginibacter sp. BO-59.</title>
        <authorList>
            <person name="Im W.T."/>
        </authorList>
    </citation>
    <scope>NUCLEOTIDE SEQUENCE [LARGE SCALE GENOMIC DNA]</scope>
    <source>
        <strain evidence="4 5">BO-59</strain>
    </source>
</reference>
<feature type="domain" description="Protein FecR C-terminal" evidence="3">
    <location>
        <begin position="299"/>
        <end position="365"/>
    </location>
</feature>
<dbReference type="GO" id="GO:0016989">
    <property type="term" value="F:sigma factor antagonist activity"/>
    <property type="evidence" value="ECO:0007669"/>
    <property type="project" value="TreeGrafter"/>
</dbReference>
<dbReference type="InterPro" id="IPR006860">
    <property type="entry name" value="FecR"/>
</dbReference>
<evidence type="ECO:0000313" key="4">
    <source>
        <dbReference type="EMBL" id="RNI38052.1"/>
    </source>
</evidence>
<keyword evidence="1" id="KW-0812">Transmembrane</keyword>
<evidence type="ECO:0000259" key="3">
    <source>
        <dbReference type="Pfam" id="PF16344"/>
    </source>
</evidence>
<keyword evidence="5" id="KW-1185">Reference proteome</keyword>
<feature type="domain" description="FecR protein" evidence="2">
    <location>
        <begin position="132"/>
        <end position="225"/>
    </location>
</feature>
<organism evidence="4 5">
    <name type="scientific">Hanamia caeni</name>
    <dbReference type="NCBI Taxonomy" id="2294116"/>
    <lineage>
        <taxon>Bacteria</taxon>
        <taxon>Pseudomonadati</taxon>
        <taxon>Bacteroidota</taxon>
        <taxon>Chitinophagia</taxon>
        <taxon>Chitinophagales</taxon>
        <taxon>Chitinophagaceae</taxon>
        <taxon>Hanamia</taxon>
    </lineage>
</organism>
<sequence length="368" mass="42249">MQHPDNRIWNLLALKLSGEAFPHDLAELDAYFIDHPEEKKIADHIFSFWNGKSDSVDITDEMEEERFHLILDAEEEEEKEHIPFIPVSKINGNKYAWLYVAASVILIFGIGFLFKKNLLDKSTISEKLQQVFVKPGSKSKIILPDGTVVRLNGSSKLSYPKDFNKNVREVNLEGEAYFDVTKNAAHPFIVHTSNIDIKVLGTVFNVKSYEQDQTIETTLLRGSIEVYYKDDPSAPKVILKPNEKLVYRKDKADDLAPQKNEAGDSLKKYERGQDISISTLAANRPDSLKEETSWLYNRLVINGDDFNNLAAKFERWYGVKINILSKDLEKYHFNGIFENETIEQALNALQLTVKFHYKINDEVVEIMD</sequence>